<keyword evidence="1" id="KW-0547">Nucleotide-binding</keyword>
<evidence type="ECO:0000313" key="4">
    <source>
        <dbReference type="Proteomes" id="UP000662088"/>
    </source>
</evidence>
<proteinExistence type="predicted"/>
<dbReference type="InterPro" id="IPR006674">
    <property type="entry name" value="HD_domain"/>
</dbReference>
<dbReference type="InterPro" id="IPR050124">
    <property type="entry name" value="tRNA_CCA-adding_enzyme"/>
</dbReference>
<sequence>MKKELLEKITDHLLTDIKPSTYVKSIEDDLWGTALQIINELKTVEQSPKYHPEGNVYNHVMLVVDKAAQIRSLANSKKEFMLASLLHDVGKKVATKKNIKGNYTSYNHDKIGEKIVNDILVQYDINNIEREKIVNLVKYHMHHLYILKSLPYENTEEMIKDVELNDMILLFISDRLGRGQKRKDDIEKELSDVKTIIGILKKKYNVDIDVFEKAYKLIIK</sequence>
<dbReference type="CDD" id="cd00077">
    <property type="entry name" value="HDc"/>
    <property type="match status" value="1"/>
</dbReference>
<dbReference type="PANTHER" id="PTHR47545:SF2">
    <property type="entry name" value="CC-ADDING TRNA NUCLEOTIDYLTRANSFERASE"/>
    <property type="match status" value="1"/>
</dbReference>
<evidence type="ECO:0000259" key="2">
    <source>
        <dbReference type="Pfam" id="PF01966"/>
    </source>
</evidence>
<dbReference type="Pfam" id="PF01966">
    <property type="entry name" value="HD"/>
    <property type="match status" value="1"/>
</dbReference>
<evidence type="ECO:0000256" key="1">
    <source>
        <dbReference type="ARBA" id="ARBA00022741"/>
    </source>
</evidence>
<gene>
    <name evidence="3" type="ORF">H8R92_06905</name>
</gene>
<protein>
    <submittedName>
        <fullName evidence="3">HD domain-containing protein</fullName>
    </submittedName>
</protein>
<comment type="caution">
    <text evidence="3">The sequence shown here is derived from an EMBL/GenBank/DDBJ whole genome shotgun (WGS) entry which is preliminary data.</text>
</comment>
<dbReference type="RefSeq" id="WP_022212596.1">
    <property type="nucleotide sequence ID" value="NZ_JACOOQ010000010.1"/>
</dbReference>
<feature type="domain" description="HD" evidence="2">
    <location>
        <begin position="56"/>
        <end position="147"/>
    </location>
</feature>
<evidence type="ECO:0000313" key="3">
    <source>
        <dbReference type="EMBL" id="MBC5640162.1"/>
    </source>
</evidence>
<keyword evidence="4" id="KW-1185">Reference proteome</keyword>
<accession>A0A8I0ADK5</accession>
<dbReference type="EMBL" id="JACOOQ010000010">
    <property type="protein sequence ID" value="MBC5640162.1"/>
    <property type="molecule type" value="Genomic_DNA"/>
</dbReference>
<dbReference type="Gene3D" id="1.10.3090.10">
    <property type="entry name" value="cca-adding enzyme, domain 2"/>
    <property type="match status" value="1"/>
</dbReference>
<dbReference type="InterPro" id="IPR003607">
    <property type="entry name" value="HD/PDEase_dom"/>
</dbReference>
<dbReference type="GO" id="GO:0000166">
    <property type="term" value="F:nucleotide binding"/>
    <property type="evidence" value="ECO:0007669"/>
    <property type="project" value="UniProtKB-KW"/>
</dbReference>
<dbReference type="AlphaFoldDB" id="A0A8I0ADK5"/>
<dbReference type="PANTHER" id="PTHR47545">
    <property type="entry name" value="MULTIFUNCTIONAL CCA PROTEIN"/>
    <property type="match status" value="1"/>
</dbReference>
<dbReference type="SUPFAM" id="SSF109604">
    <property type="entry name" value="HD-domain/PDEase-like"/>
    <property type="match status" value="1"/>
</dbReference>
<organism evidence="3 4">
    <name type="scientific">Clostridium lentum</name>
    <dbReference type="NCBI Taxonomy" id="2763037"/>
    <lineage>
        <taxon>Bacteria</taxon>
        <taxon>Bacillati</taxon>
        <taxon>Bacillota</taxon>
        <taxon>Clostridia</taxon>
        <taxon>Eubacteriales</taxon>
        <taxon>Clostridiaceae</taxon>
        <taxon>Clostridium</taxon>
    </lineage>
</organism>
<name>A0A8I0ADK5_9CLOT</name>
<dbReference type="Proteomes" id="UP000662088">
    <property type="component" value="Unassembled WGS sequence"/>
</dbReference>
<reference evidence="3" key="1">
    <citation type="submission" date="2020-08" db="EMBL/GenBank/DDBJ databases">
        <title>Genome public.</title>
        <authorList>
            <person name="Liu C."/>
            <person name="Sun Q."/>
        </authorList>
    </citation>
    <scope>NUCLEOTIDE SEQUENCE</scope>
    <source>
        <strain evidence="3">NSJ-42</strain>
    </source>
</reference>